<keyword evidence="1" id="KW-1133">Transmembrane helix</keyword>
<evidence type="ECO:0000313" key="2">
    <source>
        <dbReference type="EMBL" id="CAB4741680.1"/>
    </source>
</evidence>
<accession>A0A6J6T3H1</accession>
<feature type="transmembrane region" description="Helical" evidence="1">
    <location>
        <begin position="85"/>
        <end position="103"/>
    </location>
</feature>
<feature type="transmembrane region" description="Helical" evidence="1">
    <location>
        <begin position="544"/>
        <end position="568"/>
    </location>
</feature>
<feature type="transmembrane region" description="Helical" evidence="1">
    <location>
        <begin position="299"/>
        <end position="318"/>
    </location>
</feature>
<feature type="transmembrane region" description="Helical" evidence="1">
    <location>
        <begin position="338"/>
        <end position="357"/>
    </location>
</feature>
<protein>
    <submittedName>
        <fullName evidence="2">Unannotated protein</fullName>
    </submittedName>
</protein>
<feature type="transmembrane region" description="Helical" evidence="1">
    <location>
        <begin position="266"/>
        <end position="287"/>
    </location>
</feature>
<feature type="transmembrane region" description="Helical" evidence="1">
    <location>
        <begin position="369"/>
        <end position="386"/>
    </location>
</feature>
<dbReference type="AlphaFoldDB" id="A0A6J6T3H1"/>
<reference evidence="2" key="1">
    <citation type="submission" date="2020-05" db="EMBL/GenBank/DDBJ databases">
        <authorList>
            <person name="Chiriac C."/>
            <person name="Salcher M."/>
            <person name="Ghai R."/>
            <person name="Kavagutti S V."/>
        </authorList>
    </citation>
    <scope>NUCLEOTIDE SEQUENCE</scope>
</reference>
<keyword evidence="1" id="KW-0472">Membrane</keyword>
<feature type="transmembrane region" description="Helical" evidence="1">
    <location>
        <begin position="198"/>
        <end position="218"/>
    </location>
</feature>
<sequence length="590" mass="60581">MTLPDPPPRWVRAVPAAWSSLLAVLLLGPALGPGYVLSFDMVWVPDLVLRADVLGVGTGLPRAVPSDAVVAVLDEVLPGALLQDLVLLAALVVGGLGVNRLLVPLDLGLPARLAGLTLWQWNPYVVERLVLGHWPVLVGYAALPWVLHGASRWRVEGRCPARLLLLVPLGSLSVSAGLATSSALLVVLVAGRAPVRRVLAAAVLAVAAQAPWLVSGLLHAGAAVTDGEGAALFALSDEGLLPAPLAAASLGGVWNAAVVPDSRQGLLAVVGLLVLAVLAAAGLAVLLRRPTPAARGLARPLAVLWAVGWGLAVLTWAAPGPVGDLAEVLPGAGVLRDGARLLLLCVPLLVLLVALAVDAAARRLRAARLPTPAVVALLGVLVLWPVTVLPDAAIGVAGRLDAVEYPSSYAGARAALEEAAPDGDVLVLPLSSYRAPDWNDGRPVLDPLPRVLVPVPVASDDLVVDDVTVAGEDPRVRDARVALAEPDPAARAAALGRLGIAAVAEDLTAPGPRAEVAGEQVWADERLRVLVLPEAEPRSVPTGWVAAMGLAWAAYLAVAAAGLVLALVRRRRGTGGSRGATHPMRRNLSG</sequence>
<organism evidence="2">
    <name type="scientific">freshwater metagenome</name>
    <dbReference type="NCBI Taxonomy" id="449393"/>
    <lineage>
        <taxon>unclassified sequences</taxon>
        <taxon>metagenomes</taxon>
        <taxon>ecological metagenomes</taxon>
    </lineage>
</organism>
<name>A0A6J6T3H1_9ZZZZ</name>
<proteinExistence type="predicted"/>
<feature type="transmembrane region" description="Helical" evidence="1">
    <location>
        <begin position="163"/>
        <end position="191"/>
    </location>
</feature>
<keyword evidence="1" id="KW-0812">Transmembrane</keyword>
<evidence type="ECO:0000256" key="1">
    <source>
        <dbReference type="SAM" id="Phobius"/>
    </source>
</evidence>
<feature type="transmembrane region" description="Helical" evidence="1">
    <location>
        <begin position="124"/>
        <end position="143"/>
    </location>
</feature>
<gene>
    <name evidence="2" type="ORF">UFOPK2761_01315</name>
</gene>
<dbReference type="EMBL" id="CAEZYQ010000009">
    <property type="protein sequence ID" value="CAB4741680.1"/>
    <property type="molecule type" value="Genomic_DNA"/>
</dbReference>